<evidence type="ECO:0000256" key="2">
    <source>
        <dbReference type="ARBA" id="ARBA00022771"/>
    </source>
</evidence>
<dbReference type="Proteomes" id="UP000828390">
    <property type="component" value="Unassembled WGS sequence"/>
</dbReference>
<dbReference type="SUPFAM" id="SSF57850">
    <property type="entry name" value="RING/U-box"/>
    <property type="match status" value="1"/>
</dbReference>
<keyword evidence="2 4" id="KW-0863">Zinc-finger</keyword>
<dbReference type="InterPro" id="IPR037275">
    <property type="entry name" value="Znf_CTCHY_sf"/>
</dbReference>
<evidence type="ECO:0000313" key="10">
    <source>
        <dbReference type="Proteomes" id="UP000828390"/>
    </source>
</evidence>
<feature type="domain" description="CTCHY-type" evidence="8">
    <location>
        <begin position="73"/>
        <end position="136"/>
    </location>
</feature>
<proteinExistence type="predicted"/>
<dbReference type="Pfam" id="PF05495">
    <property type="entry name" value="zf-CHY"/>
    <property type="match status" value="1"/>
</dbReference>
<keyword evidence="10" id="KW-1185">Reference proteome</keyword>
<evidence type="ECO:0000259" key="6">
    <source>
        <dbReference type="PROSITE" id="PS50089"/>
    </source>
</evidence>
<dbReference type="InterPro" id="IPR001841">
    <property type="entry name" value="Znf_RING"/>
</dbReference>
<dbReference type="GO" id="GO:0006511">
    <property type="term" value="P:ubiquitin-dependent protein catabolic process"/>
    <property type="evidence" value="ECO:0007669"/>
    <property type="project" value="TreeGrafter"/>
</dbReference>
<dbReference type="OrthoDB" id="411372at2759"/>
<dbReference type="GO" id="GO:0061630">
    <property type="term" value="F:ubiquitin protein ligase activity"/>
    <property type="evidence" value="ECO:0007669"/>
    <property type="project" value="TreeGrafter"/>
</dbReference>
<comment type="caution">
    <text evidence="9">The sequence shown here is derived from an EMBL/GenBank/DDBJ whole genome shotgun (WGS) entry which is preliminary data.</text>
</comment>
<keyword evidence="3" id="KW-0862">Zinc</keyword>
<gene>
    <name evidence="9" type="ORF">DPMN_081550</name>
</gene>
<evidence type="ECO:0000256" key="1">
    <source>
        <dbReference type="ARBA" id="ARBA00022723"/>
    </source>
</evidence>
<reference evidence="9" key="1">
    <citation type="journal article" date="2019" name="bioRxiv">
        <title>The Genome of the Zebra Mussel, Dreissena polymorpha: A Resource for Invasive Species Research.</title>
        <authorList>
            <person name="McCartney M.A."/>
            <person name="Auch B."/>
            <person name="Kono T."/>
            <person name="Mallez S."/>
            <person name="Zhang Y."/>
            <person name="Obille A."/>
            <person name="Becker A."/>
            <person name="Abrahante J.E."/>
            <person name="Garbe J."/>
            <person name="Badalamenti J.P."/>
            <person name="Herman A."/>
            <person name="Mangelson H."/>
            <person name="Liachko I."/>
            <person name="Sullivan S."/>
            <person name="Sone E.D."/>
            <person name="Koren S."/>
            <person name="Silverstein K.A.T."/>
            <person name="Beckman K.B."/>
            <person name="Gohl D.M."/>
        </authorList>
    </citation>
    <scope>NUCLEOTIDE SEQUENCE</scope>
    <source>
        <strain evidence="9">Duluth1</strain>
        <tissue evidence="9">Whole animal</tissue>
    </source>
</reference>
<sequence length="289" mass="32920">MSDVKTVRIGCEHYARKCVFVAPCCKKFYKCRVCHDENETHVIDRKAVEHIKCSMCDLVQNVRNICEGCNVVFGKYFCEKCRLYDDEDKGQFHCDECGLCRIGGRSNFFHCEKCGTCLSNHLKGKHRCIEEISRRNCAVCLEDLHTSRSNAHIPPCGHLIHRACMEQCAQTGNYYCPTCAESLFDMKQAWKILDQEVANTPMPDEYKDYHVAILCRDCHQENKVLFHVIGLKCPKCGSYNTCRSGERYETNNVTPQIQRQMSDVVQEQWSEEAQGQGSDGAQGQGSDGV</sequence>
<dbReference type="EMBL" id="JAIWYP010000016">
    <property type="protein sequence ID" value="KAH3694111.1"/>
    <property type="molecule type" value="Genomic_DNA"/>
</dbReference>
<evidence type="ECO:0000259" key="7">
    <source>
        <dbReference type="PROSITE" id="PS51266"/>
    </source>
</evidence>
<name>A0A9D3Y7H9_DREPO</name>
<evidence type="ECO:0000256" key="4">
    <source>
        <dbReference type="PROSITE-ProRule" id="PRU00601"/>
    </source>
</evidence>
<dbReference type="Pfam" id="PF13639">
    <property type="entry name" value="zf-RING_2"/>
    <property type="match status" value="1"/>
</dbReference>
<dbReference type="Pfam" id="PF14599">
    <property type="entry name" value="zinc_ribbon_6"/>
    <property type="match status" value="1"/>
</dbReference>
<accession>A0A9D3Y7H9</accession>
<dbReference type="PROSITE" id="PS51266">
    <property type="entry name" value="ZF_CHY"/>
    <property type="match status" value="1"/>
</dbReference>
<dbReference type="CDD" id="cd16464">
    <property type="entry name" value="RING-H2_Pirh2-like"/>
    <property type="match status" value="1"/>
</dbReference>
<dbReference type="InterPro" id="IPR017921">
    <property type="entry name" value="Znf_CTCHY"/>
</dbReference>
<evidence type="ECO:0000256" key="5">
    <source>
        <dbReference type="SAM" id="MobiDB-lite"/>
    </source>
</evidence>
<dbReference type="PANTHER" id="PTHR21319">
    <property type="entry name" value="RING FINGER AND CHY ZINC FINGER DOMAIN-CONTAINING PROTEIN 1"/>
    <property type="match status" value="1"/>
</dbReference>
<organism evidence="9 10">
    <name type="scientific">Dreissena polymorpha</name>
    <name type="common">Zebra mussel</name>
    <name type="synonym">Mytilus polymorpha</name>
    <dbReference type="NCBI Taxonomy" id="45954"/>
    <lineage>
        <taxon>Eukaryota</taxon>
        <taxon>Metazoa</taxon>
        <taxon>Spiralia</taxon>
        <taxon>Lophotrochozoa</taxon>
        <taxon>Mollusca</taxon>
        <taxon>Bivalvia</taxon>
        <taxon>Autobranchia</taxon>
        <taxon>Heteroconchia</taxon>
        <taxon>Euheterodonta</taxon>
        <taxon>Imparidentia</taxon>
        <taxon>Neoheterodontei</taxon>
        <taxon>Myida</taxon>
        <taxon>Dreissenoidea</taxon>
        <taxon>Dreissenidae</taxon>
        <taxon>Dreissena</taxon>
    </lineage>
</organism>
<evidence type="ECO:0008006" key="11">
    <source>
        <dbReference type="Google" id="ProtNLM"/>
    </source>
</evidence>
<evidence type="ECO:0000256" key="3">
    <source>
        <dbReference type="ARBA" id="ARBA00022833"/>
    </source>
</evidence>
<dbReference type="InterPro" id="IPR039512">
    <property type="entry name" value="RCHY1_zinc-ribbon"/>
</dbReference>
<dbReference type="InterPro" id="IPR008913">
    <property type="entry name" value="Znf_CHY"/>
</dbReference>
<dbReference type="PROSITE" id="PS51270">
    <property type="entry name" value="ZF_CTCHY"/>
    <property type="match status" value="1"/>
</dbReference>
<feature type="domain" description="RING-type" evidence="6">
    <location>
        <begin position="137"/>
        <end position="179"/>
    </location>
</feature>
<dbReference type="SUPFAM" id="SSF161219">
    <property type="entry name" value="CHY zinc finger-like"/>
    <property type="match status" value="1"/>
</dbReference>
<evidence type="ECO:0000259" key="8">
    <source>
        <dbReference type="PROSITE" id="PS51270"/>
    </source>
</evidence>
<feature type="compositionally biased region" description="Gly residues" evidence="5">
    <location>
        <begin position="277"/>
        <end position="289"/>
    </location>
</feature>
<dbReference type="Gene3D" id="2.20.28.10">
    <property type="match status" value="1"/>
</dbReference>
<dbReference type="PROSITE" id="PS50089">
    <property type="entry name" value="ZF_RING_2"/>
    <property type="match status" value="1"/>
</dbReference>
<keyword evidence="1" id="KW-0479">Metal-binding</keyword>
<protein>
    <recommendedName>
        <fullName evidence="11">RING finger and CHY zinc finger domain-containing protein 1</fullName>
    </recommendedName>
</protein>
<dbReference type="GO" id="GO:0016567">
    <property type="term" value="P:protein ubiquitination"/>
    <property type="evidence" value="ECO:0007669"/>
    <property type="project" value="TreeGrafter"/>
</dbReference>
<dbReference type="Gene3D" id="3.30.40.10">
    <property type="entry name" value="Zinc/RING finger domain, C3HC4 (zinc finger)"/>
    <property type="match status" value="1"/>
</dbReference>
<dbReference type="SMART" id="SM00184">
    <property type="entry name" value="RING"/>
    <property type="match status" value="1"/>
</dbReference>
<dbReference type="GO" id="GO:0008270">
    <property type="term" value="F:zinc ion binding"/>
    <property type="evidence" value="ECO:0007669"/>
    <property type="project" value="UniProtKB-KW"/>
</dbReference>
<feature type="domain" description="CHY-type" evidence="7">
    <location>
        <begin position="4"/>
        <end position="71"/>
    </location>
</feature>
<dbReference type="InterPro" id="IPR013083">
    <property type="entry name" value="Znf_RING/FYVE/PHD"/>
</dbReference>
<feature type="region of interest" description="Disordered" evidence="5">
    <location>
        <begin position="263"/>
        <end position="289"/>
    </location>
</feature>
<reference evidence="9" key="2">
    <citation type="submission" date="2020-11" db="EMBL/GenBank/DDBJ databases">
        <authorList>
            <person name="McCartney M.A."/>
            <person name="Auch B."/>
            <person name="Kono T."/>
            <person name="Mallez S."/>
            <person name="Becker A."/>
            <person name="Gohl D.M."/>
            <person name="Silverstein K.A.T."/>
            <person name="Koren S."/>
            <person name="Bechman K.B."/>
            <person name="Herman A."/>
            <person name="Abrahante J.E."/>
            <person name="Garbe J."/>
        </authorList>
    </citation>
    <scope>NUCLEOTIDE SEQUENCE</scope>
    <source>
        <strain evidence="9">Duluth1</strain>
        <tissue evidence="9">Whole animal</tissue>
    </source>
</reference>
<dbReference type="PANTHER" id="PTHR21319:SF53">
    <property type="entry name" value="RING FINGER AND CHY ZINC FINGER DOMAIN-CONTAINING PROTEIN 1"/>
    <property type="match status" value="1"/>
</dbReference>
<evidence type="ECO:0000313" key="9">
    <source>
        <dbReference type="EMBL" id="KAH3694111.1"/>
    </source>
</evidence>
<dbReference type="AlphaFoldDB" id="A0A9D3Y7H9"/>
<dbReference type="SUPFAM" id="SSF161245">
    <property type="entry name" value="Zinc hairpin stack"/>
    <property type="match status" value="1"/>
</dbReference>
<dbReference type="InterPro" id="IPR037274">
    <property type="entry name" value="Znf_CHY_sf"/>
</dbReference>
<dbReference type="GO" id="GO:0005634">
    <property type="term" value="C:nucleus"/>
    <property type="evidence" value="ECO:0007669"/>
    <property type="project" value="TreeGrafter"/>
</dbReference>